<sequence>MAETAEESFPVFESYGGIVRCCSCASTLGADVHWKSSRHLLMFALFGNDGDVANSQAIHRNRVITDFLRLAMERPSLERLKGLDSLPDLESQLYEARQLCTHSARCDMILRWLLDRLKASAEARNAPGSWHLLVVTLRLLPLGRLATLLGTADLVQIAQSTLHDGTADLELLGAIASCLNLLFDLSSDEQGAALQAMLAVDPSKAATFSGTWLKVALEATSSTCPAPASIPYALFEPATKLWAYRKQRDNENEMFAKHFMVPAAALLAMSANGSHVNSLKRKRDDVASDAASESRRTLETLLARHVFSPARLSFLERHEKQRQYSRSGEPMFLPVDLGDRLDSVKSAIASNELAPNALPVLLDVALRCAPAVNQRQRTKERPWVESVFATLLNCMVADGKPKDLAQLVDMLAVIGRRAALSKETLLSAVDSYARLPKAGDESGTGDDIEWALIAQVVTLDASAFTTTPYATRLFDALSRAEKKAQDVGDPSRQLLDIDSPSLRQRTILVPVMQALAKGRSLSTFIDIWHKQLLQDLDGASVWLQFGHSFSDLVETSLTHQQIAETVERLRRSLSSDMAEVAIPAKTVLLQAVLAGIRSSGLLDAIHTDVEALFSELATNFDQYDSAVGSRRWHHSWRLLTTALDLWFPLWVAQQANRVAVMERVSSILASKAVTKAQGVLSGVHDDERIVQDARLFVLTLVRLLQPYSTEVPLMYKQATKGRGADQRSGSVKAPVLLQVENLESTHRELANEHFKNRLDELSRNSPGDGPRPLLTSSPVQEQSTTAKAVVETVLAYLRPLDDASVEQNAPRASVAVQELLSVPPAALTADEREHVLNAVAVTSLAYYGSESEQTRLALMIQLLEEPCLKADLYSAASLWQQAESASIMKSGEDKESAAAAKTLELLECLATRVVGHLLHYQSRNAAKASLLAIAAAAEATVESAASGNGFASDVRHLSLVKATFIEFDRHMRPELSQQCMKTEVIESYVNILVRDVETLVKEAKADQDREMILAIVLDALANLPRRDGVAADKTQALMSIVLDVVRQYGPGVPDSSEANGSTGNRNLILLRCLEFLSRERLEAPADNKTLEDLTHTLLDQNLPPRQHAAVLSAFTTACRKTDGGTRIERLQALLSGDEAPSGTSLLLLGVVLSTLSKEDFIAEPSADRQTPQVFLHRLLGTTTRAEDLASCRRAYECLVLVLKSQPFMTNQHTIEATLVCMSEIAARRVAHDRVLFLDICRVAHVLLQQHGTRVRDRLHLVVHLLQTLLSCFFRKTKGEDKTHKPLATRHARAMTRVLQLLCNPPQLRIKPKATDLVDESRKSQARVGKYIQYVLHHYCSQVLKGVLGEGVREALMPGLWAMIEAMEINNADAVKILSSAMTNSERAVLRSLYDEYKTFGKWRGG</sequence>
<name>A0AAN6L0N4_9PEZI</name>
<dbReference type="PANTHER" id="PTHR15682">
    <property type="entry name" value="UNHEALTHY RIBOSOME BIOGENESIS PROTEIN 2 HOMOLOG"/>
    <property type="match status" value="1"/>
</dbReference>
<evidence type="ECO:0000313" key="4">
    <source>
        <dbReference type="EMBL" id="KAK1009659.1"/>
    </source>
</evidence>
<feature type="domain" description="Nucleolar 27S pre-rRNA processing Urb2/Npa2 C-terminal" evidence="2">
    <location>
        <begin position="1194"/>
        <end position="1404"/>
    </location>
</feature>
<keyword evidence="5" id="KW-1185">Reference proteome</keyword>
<reference evidence="4" key="2">
    <citation type="submission" date="2023-06" db="EMBL/GenBank/DDBJ databases">
        <title>Black Yeasts Isolated from many extreme environments.</title>
        <authorList>
            <person name="Coleine C."/>
            <person name="Stajich J.E."/>
            <person name="Selbmann L."/>
        </authorList>
    </citation>
    <scope>NUCLEOTIDE SEQUENCE</scope>
    <source>
        <strain evidence="4">CCFEE 5200</strain>
    </source>
</reference>
<accession>A0AAN6L0N4</accession>
<feature type="region of interest" description="Disordered" evidence="1">
    <location>
        <begin position="755"/>
        <end position="782"/>
    </location>
</feature>
<proteinExistence type="predicted"/>
<evidence type="ECO:0000259" key="2">
    <source>
        <dbReference type="Pfam" id="PF10441"/>
    </source>
</evidence>
<dbReference type="EMBL" id="JAUJLE010000013">
    <property type="protein sequence ID" value="KAK1009659.1"/>
    <property type="molecule type" value="Genomic_DNA"/>
</dbReference>
<evidence type="ECO:0000256" key="1">
    <source>
        <dbReference type="SAM" id="MobiDB-lite"/>
    </source>
</evidence>
<dbReference type="PANTHER" id="PTHR15682:SF2">
    <property type="entry name" value="UNHEALTHY RIBOSOME BIOGENESIS PROTEIN 2 HOMOLOG"/>
    <property type="match status" value="1"/>
</dbReference>
<dbReference type="GO" id="GO:0042254">
    <property type="term" value="P:ribosome biogenesis"/>
    <property type="evidence" value="ECO:0007669"/>
    <property type="project" value="TreeGrafter"/>
</dbReference>
<dbReference type="Proteomes" id="UP001175353">
    <property type="component" value="Unassembled WGS sequence"/>
</dbReference>
<dbReference type="Proteomes" id="UP001168146">
    <property type="component" value="Unassembled WGS sequence"/>
</dbReference>
<comment type="caution">
    <text evidence="4">The sequence shown here is derived from an EMBL/GenBank/DDBJ whole genome shotgun (WGS) entry which is preliminary data.</text>
</comment>
<dbReference type="EMBL" id="JASUXU010000001">
    <property type="protein sequence ID" value="KAK0328247.1"/>
    <property type="molecule type" value="Genomic_DNA"/>
</dbReference>
<dbReference type="InterPro" id="IPR052609">
    <property type="entry name" value="Ribosome_Biogenesis_Reg"/>
</dbReference>
<dbReference type="InterPro" id="IPR018849">
    <property type="entry name" value="Urb2/Npa2_C"/>
</dbReference>
<gene>
    <name evidence="3" type="ORF">LTR82_000175</name>
    <name evidence="4" type="ORF">LTR91_002799</name>
</gene>
<dbReference type="Pfam" id="PF10441">
    <property type="entry name" value="Urb2"/>
    <property type="match status" value="1"/>
</dbReference>
<organism evidence="4 5">
    <name type="scientific">Friedmanniomyces endolithicus</name>
    <dbReference type="NCBI Taxonomy" id="329885"/>
    <lineage>
        <taxon>Eukaryota</taxon>
        <taxon>Fungi</taxon>
        <taxon>Dikarya</taxon>
        <taxon>Ascomycota</taxon>
        <taxon>Pezizomycotina</taxon>
        <taxon>Dothideomycetes</taxon>
        <taxon>Dothideomycetidae</taxon>
        <taxon>Mycosphaerellales</taxon>
        <taxon>Teratosphaeriaceae</taxon>
        <taxon>Friedmanniomyces</taxon>
    </lineage>
</organism>
<evidence type="ECO:0000313" key="3">
    <source>
        <dbReference type="EMBL" id="KAK0328247.1"/>
    </source>
</evidence>
<protein>
    <recommendedName>
        <fullName evidence="2">Nucleolar 27S pre-rRNA processing Urb2/Npa2 C-terminal domain-containing protein</fullName>
    </recommendedName>
</protein>
<reference evidence="3" key="1">
    <citation type="submission" date="2021-12" db="EMBL/GenBank/DDBJ databases">
        <title>Black yeast isolated from Biological Soil Crust.</title>
        <authorList>
            <person name="Kurbessoian T."/>
        </authorList>
    </citation>
    <scope>NUCLEOTIDE SEQUENCE</scope>
    <source>
        <strain evidence="3">CCFEE 5208</strain>
    </source>
</reference>
<dbReference type="GO" id="GO:0005730">
    <property type="term" value="C:nucleolus"/>
    <property type="evidence" value="ECO:0007669"/>
    <property type="project" value="TreeGrafter"/>
</dbReference>
<evidence type="ECO:0000313" key="5">
    <source>
        <dbReference type="Proteomes" id="UP001175353"/>
    </source>
</evidence>